<evidence type="ECO:0000256" key="1">
    <source>
        <dbReference type="ARBA" id="ARBA00001961"/>
    </source>
</evidence>
<organism evidence="13 14">
    <name type="scientific">Pinctada imbricata</name>
    <name type="common">Atlantic pearl-oyster</name>
    <name type="synonym">Pinctada martensii</name>
    <dbReference type="NCBI Taxonomy" id="66713"/>
    <lineage>
        <taxon>Eukaryota</taxon>
        <taxon>Metazoa</taxon>
        <taxon>Spiralia</taxon>
        <taxon>Lophotrochozoa</taxon>
        <taxon>Mollusca</taxon>
        <taxon>Bivalvia</taxon>
        <taxon>Autobranchia</taxon>
        <taxon>Pteriomorphia</taxon>
        <taxon>Pterioida</taxon>
        <taxon>Pterioidea</taxon>
        <taxon>Pteriidae</taxon>
        <taxon>Pinctada</taxon>
    </lineage>
</organism>
<feature type="region of interest" description="Disordered" evidence="11">
    <location>
        <begin position="1"/>
        <end position="63"/>
    </location>
</feature>
<dbReference type="Pfam" id="PF13640">
    <property type="entry name" value="2OG-FeII_Oxy_3"/>
    <property type="match status" value="1"/>
</dbReference>
<dbReference type="GO" id="GO:0008198">
    <property type="term" value="F:ferrous iron binding"/>
    <property type="evidence" value="ECO:0007669"/>
    <property type="project" value="TreeGrafter"/>
</dbReference>
<dbReference type="Gene3D" id="2.60.120.620">
    <property type="entry name" value="q2cbj1_9rhob like domain"/>
    <property type="match status" value="1"/>
</dbReference>
<dbReference type="AlphaFoldDB" id="A0AA89BJ15"/>
<evidence type="ECO:0000313" key="13">
    <source>
        <dbReference type="EMBL" id="KAK3084096.1"/>
    </source>
</evidence>
<evidence type="ECO:0000256" key="3">
    <source>
        <dbReference type="ARBA" id="ARBA00022771"/>
    </source>
</evidence>
<evidence type="ECO:0000256" key="11">
    <source>
        <dbReference type="SAM" id="MobiDB-lite"/>
    </source>
</evidence>
<evidence type="ECO:0000256" key="7">
    <source>
        <dbReference type="ARBA" id="ARBA00023002"/>
    </source>
</evidence>
<keyword evidence="14" id="KW-1185">Reference proteome</keyword>
<gene>
    <name evidence="13" type="ORF">FSP39_008072</name>
</gene>
<reference evidence="13" key="1">
    <citation type="submission" date="2019-08" db="EMBL/GenBank/DDBJ databases">
        <title>The improved chromosome-level genome for the pearl oyster Pinctada fucata martensii using PacBio sequencing and Hi-C.</title>
        <authorList>
            <person name="Zheng Z."/>
        </authorList>
    </citation>
    <scope>NUCLEOTIDE SEQUENCE</scope>
    <source>
        <strain evidence="13">ZZ-2019</strain>
        <tissue evidence="13">Adductor muscle</tissue>
    </source>
</reference>
<keyword evidence="7" id="KW-0560">Oxidoreductase</keyword>
<dbReference type="InterPro" id="IPR002893">
    <property type="entry name" value="Znf_MYND"/>
</dbReference>
<evidence type="ECO:0000256" key="4">
    <source>
        <dbReference type="ARBA" id="ARBA00022833"/>
    </source>
</evidence>
<protein>
    <recommendedName>
        <fullName evidence="9">hypoxia-inducible factor-proline dioxygenase</fullName>
        <ecNumber evidence="9">1.14.11.29</ecNumber>
    </recommendedName>
</protein>
<dbReference type="InterPro" id="IPR044862">
    <property type="entry name" value="Pro_4_hyd_alph_FE2OG_OXY"/>
</dbReference>
<dbReference type="GO" id="GO:0008270">
    <property type="term" value="F:zinc ion binding"/>
    <property type="evidence" value="ECO:0007669"/>
    <property type="project" value="UniProtKB-KW"/>
</dbReference>
<evidence type="ECO:0000256" key="5">
    <source>
        <dbReference type="ARBA" id="ARBA00022896"/>
    </source>
</evidence>
<evidence type="ECO:0000259" key="12">
    <source>
        <dbReference type="PROSITE" id="PS51471"/>
    </source>
</evidence>
<dbReference type="InterPro" id="IPR006620">
    <property type="entry name" value="Pro_4_hyd_alph"/>
</dbReference>
<keyword evidence="8" id="KW-0408">Iron</keyword>
<feature type="domain" description="Fe2OG dioxygenase" evidence="12">
    <location>
        <begin position="193"/>
        <end position="290"/>
    </location>
</feature>
<keyword evidence="5" id="KW-0847">Vitamin C</keyword>
<comment type="catalytic activity">
    <reaction evidence="10">
        <text>L-prolyl-[hypoxia-inducible factor alpha subunit] + 2-oxoglutarate + O2 = trans-4-hydroxy-L-prolyl-[hypoxia-inducible factor alpha subunit] + succinate + CO2</text>
        <dbReference type="Rhea" id="RHEA:48400"/>
        <dbReference type="Rhea" id="RHEA-COMP:12093"/>
        <dbReference type="Rhea" id="RHEA-COMP:12094"/>
        <dbReference type="ChEBI" id="CHEBI:15379"/>
        <dbReference type="ChEBI" id="CHEBI:16526"/>
        <dbReference type="ChEBI" id="CHEBI:16810"/>
        <dbReference type="ChEBI" id="CHEBI:30031"/>
        <dbReference type="ChEBI" id="CHEBI:50342"/>
        <dbReference type="ChEBI" id="CHEBI:61965"/>
        <dbReference type="EC" id="1.14.11.29"/>
    </reaction>
</comment>
<dbReference type="PANTHER" id="PTHR12907:SF26">
    <property type="entry name" value="HIF PROLYL HYDROXYLASE, ISOFORM C"/>
    <property type="match status" value="1"/>
</dbReference>
<keyword evidence="2" id="KW-0479">Metal-binding</keyword>
<evidence type="ECO:0000256" key="2">
    <source>
        <dbReference type="ARBA" id="ARBA00022723"/>
    </source>
</evidence>
<sequence length="387" mass="44113">MVYYCGREHQVQDWRKHKDSCGKSKAERHDQSESRTSDGGNSKNQNELHKETDHSTKSDDNIDFDDRPFKNEIYFNAPDPIDADSLGKNVLKGLTSNKYFVVDGVFKKSHLHSVLHEIDTLEEKSSFVQGQLSGGRTSGDDSRKVTATGIRSDKIVWVEGNESHMPNISRVVKKMDSILTAFSLSQSKLCISGRTKAMVACYPGNGTYYRRHVDNPNKDGRVITCILYLNKDWDVKDGGLLRIFDENGDDYHDVAPLFNRLLFFWSDSRNPHEVQPSHRSRYAITVWYFDKEERQKAKDEEKAQEMFKLGSEEVVKDLEKMKIEKKQIADKIEDEAVKAVQSLSQGELNAIADVIRDHPKPKEVLSSLGISTKIQDILIKQLNLSKS</sequence>
<dbReference type="GO" id="GO:0160082">
    <property type="term" value="F:hypoxia-inducible factor-proline dioxygenase activity"/>
    <property type="evidence" value="ECO:0007669"/>
    <property type="project" value="UniProtKB-EC"/>
</dbReference>
<evidence type="ECO:0000256" key="10">
    <source>
        <dbReference type="ARBA" id="ARBA00049134"/>
    </source>
</evidence>
<feature type="compositionally biased region" description="Basic and acidic residues" evidence="11">
    <location>
        <begin position="46"/>
        <end position="63"/>
    </location>
</feature>
<evidence type="ECO:0000256" key="6">
    <source>
        <dbReference type="ARBA" id="ARBA00022964"/>
    </source>
</evidence>
<accession>A0AA89BJ15</accession>
<dbReference type="EC" id="1.14.11.29" evidence="9"/>
<keyword evidence="3" id="KW-0863">Zinc-finger</keyword>
<keyword evidence="4" id="KW-0862">Zinc</keyword>
<dbReference type="InterPro" id="IPR005123">
    <property type="entry name" value="Oxoglu/Fe-dep_dioxygenase_dom"/>
</dbReference>
<name>A0AA89BJ15_PINIB</name>
<dbReference type="InterPro" id="IPR051559">
    <property type="entry name" value="HIF_prolyl_hydroxylases"/>
</dbReference>
<dbReference type="SMART" id="SM00702">
    <property type="entry name" value="P4Hc"/>
    <property type="match status" value="1"/>
</dbReference>
<evidence type="ECO:0000256" key="8">
    <source>
        <dbReference type="ARBA" id="ARBA00023004"/>
    </source>
</evidence>
<dbReference type="SUPFAM" id="SSF144232">
    <property type="entry name" value="HIT/MYND zinc finger-like"/>
    <property type="match status" value="1"/>
</dbReference>
<dbReference type="GO" id="GO:0071456">
    <property type="term" value="P:cellular response to hypoxia"/>
    <property type="evidence" value="ECO:0007669"/>
    <property type="project" value="TreeGrafter"/>
</dbReference>
<dbReference type="Gene3D" id="6.10.140.2220">
    <property type="match status" value="1"/>
</dbReference>
<evidence type="ECO:0000256" key="9">
    <source>
        <dbReference type="ARBA" id="ARBA00039004"/>
    </source>
</evidence>
<dbReference type="Proteomes" id="UP001186944">
    <property type="component" value="Unassembled WGS sequence"/>
</dbReference>
<comment type="cofactor">
    <cofactor evidence="1">
        <name>L-ascorbate</name>
        <dbReference type="ChEBI" id="CHEBI:38290"/>
    </cofactor>
</comment>
<dbReference type="PANTHER" id="PTHR12907">
    <property type="entry name" value="EGL NINE HOMOLOG-RELATED"/>
    <property type="match status" value="1"/>
</dbReference>
<keyword evidence="6" id="KW-0223">Dioxygenase</keyword>
<proteinExistence type="predicted"/>
<feature type="compositionally biased region" description="Basic and acidic residues" evidence="11">
    <location>
        <begin position="1"/>
        <end position="36"/>
    </location>
</feature>
<dbReference type="GO" id="GO:0031418">
    <property type="term" value="F:L-ascorbic acid binding"/>
    <property type="evidence" value="ECO:0007669"/>
    <property type="project" value="UniProtKB-KW"/>
</dbReference>
<dbReference type="PROSITE" id="PS51471">
    <property type="entry name" value="FE2OG_OXY"/>
    <property type="match status" value="1"/>
</dbReference>
<comment type="caution">
    <text evidence="13">The sequence shown here is derived from an EMBL/GenBank/DDBJ whole genome shotgun (WGS) entry which is preliminary data.</text>
</comment>
<dbReference type="EMBL" id="VSWD01000013">
    <property type="protein sequence ID" value="KAK3084096.1"/>
    <property type="molecule type" value="Genomic_DNA"/>
</dbReference>
<dbReference type="Pfam" id="PF01753">
    <property type="entry name" value="zf-MYND"/>
    <property type="match status" value="1"/>
</dbReference>
<evidence type="ECO:0000313" key="14">
    <source>
        <dbReference type="Proteomes" id="UP001186944"/>
    </source>
</evidence>